<dbReference type="FunFam" id="3.40.50.11060:FF:000001">
    <property type="entry name" value="GTPase HflX"/>
    <property type="match status" value="1"/>
</dbReference>
<feature type="binding site" evidence="7">
    <location>
        <begin position="320"/>
        <end position="323"/>
    </location>
    <ligand>
        <name>GTP</name>
        <dbReference type="ChEBI" id="CHEBI:37565"/>
    </ligand>
</feature>
<evidence type="ECO:0000259" key="10">
    <source>
        <dbReference type="PROSITE" id="PS51705"/>
    </source>
</evidence>
<dbReference type="GO" id="GO:0005737">
    <property type="term" value="C:cytoplasm"/>
    <property type="evidence" value="ECO:0007669"/>
    <property type="project" value="UniProtKB-SubCell"/>
</dbReference>
<evidence type="ECO:0000313" key="12">
    <source>
        <dbReference type="Proteomes" id="UP000823960"/>
    </source>
</evidence>
<dbReference type="CDD" id="cd01878">
    <property type="entry name" value="HflX"/>
    <property type="match status" value="1"/>
</dbReference>
<evidence type="ECO:0000256" key="7">
    <source>
        <dbReference type="PIRSR" id="PIRSR006809-1"/>
    </source>
</evidence>
<evidence type="ECO:0000256" key="2">
    <source>
        <dbReference type="ARBA" id="ARBA00022723"/>
    </source>
</evidence>
<dbReference type="PANTHER" id="PTHR10229:SF0">
    <property type="entry name" value="GTP-BINDING PROTEIN 6-RELATED"/>
    <property type="match status" value="1"/>
</dbReference>
<evidence type="ECO:0000256" key="5">
    <source>
        <dbReference type="ARBA" id="ARBA00023134"/>
    </source>
</evidence>
<dbReference type="HAMAP" id="MF_00900">
    <property type="entry name" value="GTPase_HflX"/>
    <property type="match status" value="1"/>
</dbReference>
<comment type="caution">
    <text evidence="11">The sequence shown here is derived from an EMBL/GenBank/DDBJ whole genome shotgun (WGS) entry which is preliminary data.</text>
</comment>
<protein>
    <recommendedName>
        <fullName evidence="6">GTPase HflX</fullName>
    </recommendedName>
    <alternativeName>
        <fullName evidence="6">GTP-binding protein HflX</fullName>
    </alternativeName>
</protein>
<keyword evidence="2 8" id="KW-0479">Metal-binding</keyword>
<feature type="binding site" evidence="7">
    <location>
        <begin position="254"/>
        <end position="257"/>
    </location>
    <ligand>
        <name>GTP</name>
        <dbReference type="ChEBI" id="CHEBI:37565"/>
    </ligand>
</feature>
<reference evidence="11" key="2">
    <citation type="journal article" date="2021" name="PeerJ">
        <title>Extensive microbial diversity within the chicken gut microbiome revealed by metagenomics and culture.</title>
        <authorList>
            <person name="Gilroy R."/>
            <person name="Ravi A."/>
            <person name="Getino M."/>
            <person name="Pursley I."/>
            <person name="Horton D.L."/>
            <person name="Alikhan N.F."/>
            <person name="Baker D."/>
            <person name="Gharbi K."/>
            <person name="Hall N."/>
            <person name="Watson M."/>
            <person name="Adriaenssens E.M."/>
            <person name="Foster-Nyarko E."/>
            <person name="Jarju S."/>
            <person name="Secka A."/>
            <person name="Antonio M."/>
            <person name="Oren A."/>
            <person name="Chaudhuri R.R."/>
            <person name="La Ragione R."/>
            <person name="Hildebrand F."/>
            <person name="Pallen M.J."/>
        </authorList>
    </citation>
    <scope>NUCLEOTIDE SEQUENCE</scope>
    <source>
        <strain evidence="11">1370</strain>
    </source>
</reference>
<dbReference type="NCBIfam" id="TIGR03156">
    <property type="entry name" value="GTP_HflX"/>
    <property type="match status" value="1"/>
</dbReference>
<gene>
    <name evidence="6 11" type="primary">hflX</name>
    <name evidence="11" type="ORF">IAD28_01590</name>
</gene>
<dbReference type="GO" id="GO:0043022">
    <property type="term" value="F:ribosome binding"/>
    <property type="evidence" value="ECO:0007669"/>
    <property type="project" value="TreeGrafter"/>
</dbReference>
<accession>A0A9D1NQ01</accession>
<name>A0A9D1NQ01_9FIRM</name>
<dbReference type="PROSITE" id="PS51705">
    <property type="entry name" value="G_HFLX"/>
    <property type="match status" value="1"/>
</dbReference>
<keyword evidence="9" id="KW-0175">Coiled coil</keyword>
<evidence type="ECO:0000256" key="1">
    <source>
        <dbReference type="ARBA" id="ARBA00022490"/>
    </source>
</evidence>
<feature type="coiled-coil region" evidence="9">
    <location>
        <begin position="160"/>
        <end position="194"/>
    </location>
</feature>
<sequence>MTELIENIDELPKVMLVSVDTGEYDVEHSLEELTELCRTAGAEVEAVATQKRPAYDSSTCVGAGRLEEIAQICKDLAIDQVIFDCELSAAQIRNIEKVLDVNTIDRTMLILDIFAKHAKTREGKLQVELAQHRYRLPRLAGMGTALSRLGGGIGTRGPGETKLETDRRHIRQRIQRLEEELKEIVSRRDIARKRRQKDGVLCAAIVGYTNAGKSTLMNALTDAGVLAENKLFATLETTSRALTLPDGRSVLLTDTVGLISRLPHHLVEAFKSTLEEASSADVIIMLLDASSKQVKDEEEVVSELLSSLGCQGIPTVTVMNKCDLLDDGGQSLIRHGRVAISAKNKTGLSRLLEAVSKALPETARRQRLLIPFSDIGFASKIREEGRVFSEEYRENGLFLDALVDIKLITAASKYLIE</sequence>
<dbReference type="GO" id="GO:0005525">
    <property type="term" value="F:GTP binding"/>
    <property type="evidence" value="ECO:0007669"/>
    <property type="project" value="UniProtKB-UniRule"/>
</dbReference>
<dbReference type="InterPro" id="IPR030394">
    <property type="entry name" value="G_HFLX_dom"/>
</dbReference>
<evidence type="ECO:0000256" key="9">
    <source>
        <dbReference type="SAM" id="Coils"/>
    </source>
</evidence>
<dbReference type="SUPFAM" id="SSF52540">
    <property type="entry name" value="P-loop containing nucleoside triphosphate hydrolases"/>
    <property type="match status" value="1"/>
</dbReference>
<comment type="cofactor">
    <cofactor evidence="8">
        <name>Mg(2+)</name>
        <dbReference type="ChEBI" id="CHEBI:18420"/>
    </cofactor>
</comment>
<evidence type="ECO:0000256" key="4">
    <source>
        <dbReference type="ARBA" id="ARBA00022842"/>
    </source>
</evidence>
<dbReference type="Pfam" id="PF13167">
    <property type="entry name" value="GTP-bdg_N"/>
    <property type="match status" value="1"/>
</dbReference>
<dbReference type="InterPro" id="IPR027417">
    <property type="entry name" value="P-loop_NTPase"/>
</dbReference>
<dbReference type="InterPro" id="IPR032305">
    <property type="entry name" value="GTP-bd_M"/>
</dbReference>
<dbReference type="GO" id="GO:0003924">
    <property type="term" value="F:GTPase activity"/>
    <property type="evidence" value="ECO:0007669"/>
    <property type="project" value="UniProtKB-UniRule"/>
</dbReference>
<keyword evidence="1 6" id="KW-0963">Cytoplasm</keyword>
<dbReference type="Pfam" id="PF16360">
    <property type="entry name" value="GTP-bdg_M"/>
    <property type="match status" value="1"/>
</dbReference>
<dbReference type="Gene3D" id="3.40.50.11060">
    <property type="entry name" value="GTPase HflX, N-terminal domain"/>
    <property type="match status" value="1"/>
</dbReference>
<dbReference type="InterPro" id="IPR006073">
    <property type="entry name" value="GTP-bd"/>
</dbReference>
<dbReference type="GO" id="GO:0046872">
    <property type="term" value="F:metal ion binding"/>
    <property type="evidence" value="ECO:0007669"/>
    <property type="project" value="UniProtKB-KW"/>
</dbReference>
<feature type="domain" description="Hflx-type G" evidence="10">
    <location>
        <begin position="201"/>
        <end position="363"/>
    </location>
</feature>
<reference evidence="11" key="1">
    <citation type="submission" date="2020-10" db="EMBL/GenBank/DDBJ databases">
        <authorList>
            <person name="Gilroy R."/>
        </authorList>
    </citation>
    <scope>NUCLEOTIDE SEQUENCE</scope>
    <source>
        <strain evidence="11">1370</strain>
    </source>
</reference>
<keyword evidence="5 6" id="KW-0342">GTP-binding</keyword>
<evidence type="ECO:0000256" key="8">
    <source>
        <dbReference type="PIRSR" id="PIRSR006809-2"/>
    </source>
</evidence>
<proteinExistence type="inferred from homology"/>
<dbReference type="Pfam" id="PF01926">
    <property type="entry name" value="MMR_HSR1"/>
    <property type="match status" value="1"/>
</dbReference>
<dbReference type="InterPro" id="IPR042108">
    <property type="entry name" value="GTPase_HflX_N_sf"/>
</dbReference>
<keyword evidence="4 8" id="KW-0460">Magnesium</keyword>
<dbReference type="PIRSF" id="PIRSF006809">
    <property type="entry name" value="GTP-binding_hflX_prd"/>
    <property type="match status" value="1"/>
</dbReference>
<comment type="subcellular location">
    <subcellularLocation>
        <location evidence="6">Cytoplasm</location>
    </subcellularLocation>
    <text evidence="6">May associate with membranes.</text>
</comment>
<organism evidence="11 12">
    <name type="scientific">Candidatus Faeciplasma avium</name>
    <dbReference type="NCBI Taxonomy" id="2840798"/>
    <lineage>
        <taxon>Bacteria</taxon>
        <taxon>Bacillati</taxon>
        <taxon>Bacillota</taxon>
        <taxon>Clostridia</taxon>
        <taxon>Eubacteriales</taxon>
        <taxon>Oscillospiraceae</taxon>
        <taxon>Oscillospiraceae incertae sedis</taxon>
        <taxon>Candidatus Faeciplasma</taxon>
    </lineage>
</organism>
<feature type="binding site" evidence="8">
    <location>
        <position position="234"/>
    </location>
    <ligand>
        <name>Mg(2+)</name>
        <dbReference type="ChEBI" id="CHEBI:18420"/>
    </ligand>
</feature>
<feature type="binding site" evidence="7">
    <location>
        <begin position="207"/>
        <end position="214"/>
    </location>
    <ligand>
        <name>GTP</name>
        <dbReference type="ChEBI" id="CHEBI:37565"/>
    </ligand>
</feature>
<evidence type="ECO:0000313" key="11">
    <source>
        <dbReference type="EMBL" id="HIV10372.1"/>
    </source>
</evidence>
<dbReference type="InterPro" id="IPR025121">
    <property type="entry name" value="GTPase_HflX_N"/>
</dbReference>
<comment type="similarity">
    <text evidence="6">Belongs to the TRAFAC class OBG-HflX-like GTPase superfamily. HflX GTPase family.</text>
</comment>
<dbReference type="Proteomes" id="UP000823960">
    <property type="component" value="Unassembled WGS sequence"/>
</dbReference>
<evidence type="ECO:0000256" key="3">
    <source>
        <dbReference type="ARBA" id="ARBA00022741"/>
    </source>
</evidence>
<keyword evidence="3 6" id="KW-0547">Nucleotide-binding</keyword>
<dbReference type="Gene3D" id="3.40.50.300">
    <property type="entry name" value="P-loop containing nucleotide triphosphate hydrolases"/>
    <property type="match status" value="1"/>
</dbReference>
<comment type="subunit">
    <text evidence="6">Monomer. Associates with the 50S ribosomal subunit.</text>
</comment>
<dbReference type="Gene3D" id="6.10.250.2860">
    <property type="match status" value="1"/>
</dbReference>
<dbReference type="PANTHER" id="PTHR10229">
    <property type="entry name" value="GTP-BINDING PROTEIN HFLX"/>
    <property type="match status" value="1"/>
</dbReference>
<dbReference type="InterPro" id="IPR016496">
    <property type="entry name" value="GTPase_HflX"/>
</dbReference>
<feature type="binding site" evidence="8">
    <location>
        <position position="214"/>
    </location>
    <ligand>
        <name>Mg(2+)</name>
        <dbReference type="ChEBI" id="CHEBI:18420"/>
    </ligand>
</feature>
<feature type="binding site" evidence="7">
    <location>
        <begin position="341"/>
        <end position="343"/>
    </location>
    <ligand>
        <name>GTP</name>
        <dbReference type="ChEBI" id="CHEBI:37565"/>
    </ligand>
</feature>
<evidence type="ECO:0000256" key="6">
    <source>
        <dbReference type="HAMAP-Rule" id="MF_00900"/>
    </source>
</evidence>
<dbReference type="PRINTS" id="PR00326">
    <property type="entry name" value="GTP1OBG"/>
</dbReference>
<comment type="function">
    <text evidence="6">GTPase that associates with the 50S ribosomal subunit and may have a role during protein synthesis or ribosome biogenesis.</text>
</comment>
<dbReference type="AlphaFoldDB" id="A0A9D1NQ01"/>
<dbReference type="EMBL" id="DVOL01000020">
    <property type="protein sequence ID" value="HIV10372.1"/>
    <property type="molecule type" value="Genomic_DNA"/>
</dbReference>